<evidence type="ECO:0000313" key="2">
    <source>
        <dbReference type="EMBL" id="KAK4007773.1"/>
    </source>
</evidence>
<reference evidence="2 3" key="1">
    <citation type="journal article" date="2023" name="Nucleic Acids Res.">
        <title>The hologenome of Daphnia magna reveals possible DNA methylation and microbiome-mediated evolution of the host genome.</title>
        <authorList>
            <person name="Chaturvedi A."/>
            <person name="Li X."/>
            <person name="Dhandapani V."/>
            <person name="Marshall H."/>
            <person name="Kissane S."/>
            <person name="Cuenca-Cambronero M."/>
            <person name="Asole G."/>
            <person name="Calvet F."/>
            <person name="Ruiz-Romero M."/>
            <person name="Marangio P."/>
            <person name="Guigo R."/>
            <person name="Rago D."/>
            <person name="Mirbahai L."/>
            <person name="Eastwood N."/>
            <person name="Colbourne J.K."/>
            <person name="Zhou J."/>
            <person name="Mallon E."/>
            <person name="Orsini L."/>
        </authorList>
    </citation>
    <scope>NUCLEOTIDE SEQUENCE [LARGE SCALE GENOMIC DNA]</scope>
    <source>
        <strain evidence="2">LRV0_1</strain>
    </source>
</reference>
<accession>A0ABQ9Z4F1</accession>
<comment type="caution">
    <text evidence="2">The sequence shown here is derived from an EMBL/GenBank/DDBJ whole genome shotgun (WGS) entry which is preliminary data.</text>
</comment>
<organism evidence="2 3">
    <name type="scientific">Daphnia magna</name>
    <dbReference type="NCBI Taxonomy" id="35525"/>
    <lineage>
        <taxon>Eukaryota</taxon>
        <taxon>Metazoa</taxon>
        <taxon>Ecdysozoa</taxon>
        <taxon>Arthropoda</taxon>
        <taxon>Crustacea</taxon>
        <taxon>Branchiopoda</taxon>
        <taxon>Diplostraca</taxon>
        <taxon>Cladocera</taxon>
        <taxon>Anomopoda</taxon>
        <taxon>Daphniidae</taxon>
        <taxon>Daphnia</taxon>
    </lineage>
</organism>
<feature type="compositionally biased region" description="Polar residues" evidence="1">
    <location>
        <begin position="59"/>
        <end position="68"/>
    </location>
</feature>
<evidence type="ECO:0000256" key="1">
    <source>
        <dbReference type="SAM" id="MobiDB-lite"/>
    </source>
</evidence>
<evidence type="ECO:0000313" key="3">
    <source>
        <dbReference type="Proteomes" id="UP001234178"/>
    </source>
</evidence>
<dbReference type="Proteomes" id="UP001234178">
    <property type="component" value="Unassembled WGS sequence"/>
</dbReference>
<sequence>MKKAISNGLDNITSVISNKSKTNSATKTPGRTTDVMMITIDGHTVGSDNNNQDHRHNEQQTYQPSMTKPTAAPNPATQQPNQTIGSPTRVLKGTKPPNQPQAGIVYTTPQPIQQRNQYKIEALCLGLNFITSQTDPKTKETDTRNLTTGVNRWITAININLHFGDSSDANTRKGRRTEHLLNTWEPPTGTWAQAPSIINSLKDIIDTPINNKTNETPQPIIEAINKLQSLTDLHILKADKGRNTVIRETNTYDREAQRQLSDKISASICQIIIRSPDNFGKFSTKRING</sequence>
<name>A0ABQ9Z4F1_9CRUS</name>
<dbReference type="EMBL" id="JAOYFB010000002">
    <property type="protein sequence ID" value="KAK4007773.1"/>
    <property type="molecule type" value="Genomic_DNA"/>
</dbReference>
<feature type="region of interest" description="Disordered" evidence="1">
    <location>
        <begin position="42"/>
        <end position="86"/>
    </location>
</feature>
<keyword evidence="3" id="KW-1185">Reference proteome</keyword>
<proteinExistence type="predicted"/>
<protein>
    <submittedName>
        <fullName evidence="2">Uncharacterized protein</fullName>
    </submittedName>
</protein>
<gene>
    <name evidence="2" type="ORF">OUZ56_012925</name>
</gene>
<feature type="compositionally biased region" description="Low complexity" evidence="1">
    <location>
        <begin position="69"/>
        <end position="83"/>
    </location>
</feature>